<dbReference type="InterPro" id="IPR017871">
    <property type="entry name" value="ABC_transporter-like_CS"/>
</dbReference>
<dbReference type="PANTHER" id="PTHR42781">
    <property type="entry name" value="SPERMIDINE/PUTRESCINE IMPORT ATP-BINDING PROTEIN POTA"/>
    <property type="match status" value="1"/>
</dbReference>
<dbReference type="GO" id="GO:0016887">
    <property type="term" value="F:ATP hydrolysis activity"/>
    <property type="evidence" value="ECO:0007669"/>
    <property type="project" value="InterPro"/>
</dbReference>
<dbReference type="Pfam" id="PF00005">
    <property type="entry name" value="ABC_tran"/>
    <property type="match status" value="1"/>
</dbReference>
<proteinExistence type="predicted"/>
<dbReference type="Gene3D" id="3.40.50.300">
    <property type="entry name" value="P-loop containing nucleotide triphosphate hydrolases"/>
    <property type="match status" value="1"/>
</dbReference>
<dbReference type="InterPro" id="IPR027417">
    <property type="entry name" value="P-loop_NTPase"/>
</dbReference>
<dbReference type="InterPro" id="IPR050093">
    <property type="entry name" value="ABC_SmlMolc_Importer"/>
</dbReference>
<evidence type="ECO:0000256" key="1">
    <source>
        <dbReference type="ARBA" id="ARBA00022448"/>
    </source>
</evidence>
<dbReference type="GO" id="GO:0005524">
    <property type="term" value="F:ATP binding"/>
    <property type="evidence" value="ECO:0007669"/>
    <property type="project" value="UniProtKB-KW"/>
</dbReference>
<name>A0A6L5WME6_9BACT</name>
<gene>
    <name evidence="5" type="ORF">F1B92_07495</name>
</gene>
<reference evidence="5 6" key="1">
    <citation type="submission" date="2019-09" db="EMBL/GenBank/DDBJ databases">
        <authorList>
            <person name="Silva M."/>
            <person name="Pereira G."/>
            <person name="Lopes-Da-Costa L."/>
            <person name="Silva E."/>
        </authorList>
    </citation>
    <scope>NUCLEOTIDE SEQUENCE [LARGE SCALE GENOMIC DNA]</scope>
    <source>
        <strain evidence="5 6">FMV-PI01</strain>
    </source>
</reference>
<keyword evidence="1" id="KW-0813">Transport</keyword>
<dbReference type="EMBL" id="VWSJ01000034">
    <property type="protein sequence ID" value="MSN97003.1"/>
    <property type="molecule type" value="Genomic_DNA"/>
</dbReference>
<evidence type="ECO:0000256" key="2">
    <source>
        <dbReference type="ARBA" id="ARBA00022741"/>
    </source>
</evidence>
<protein>
    <submittedName>
        <fullName evidence="5">ABC transporter ATP-binding protein</fullName>
    </submittedName>
</protein>
<keyword evidence="6" id="KW-1185">Reference proteome</keyword>
<dbReference type="SUPFAM" id="SSF52540">
    <property type="entry name" value="P-loop containing nucleoside triphosphate hydrolases"/>
    <property type="match status" value="1"/>
</dbReference>
<organism evidence="5 6">
    <name type="scientific">Campylobacter portucalensis</name>
    <dbReference type="NCBI Taxonomy" id="2608384"/>
    <lineage>
        <taxon>Bacteria</taxon>
        <taxon>Pseudomonadati</taxon>
        <taxon>Campylobacterota</taxon>
        <taxon>Epsilonproteobacteria</taxon>
        <taxon>Campylobacterales</taxon>
        <taxon>Campylobacteraceae</taxon>
        <taxon>Campylobacter</taxon>
    </lineage>
</organism>
<feature type="domain" description="ABC transporter" evidence="4">
    <location>
        <begin position="4"/>
        <end position="225"/>
    </location>
</feature>
<dbReference type="Proteomes" id="UP000476338">
    <property type="component" value="Unassembled WGS sequence"/>
</dbReference>
<dbReference type="SMART" id="SM00382">
    <property type="entry name" value="AAA"/>
    <property type="match status" value="1"/>
</dbReference>
<keyword evidence="3 5" id="KW-0067">ATP-binding</keyword>
<evidence type="ECO:0000313" key="6">
    <source>
        <dbReference type="Proteomes" id="UP000476338"/>
    </source>
</evidence>
<evidence type="ECO:0000259" key="4">
    <source>
        <dbReference type="PROSITE" id="PS50893"/>
    </source>
</evidence>
<comment type="caution">
    <text evidence="5">The sequence shown here is derived from an EMBL/GenBank/DDBJ whole genome shotgun (WGS) entry which is preliminary data.</text>
</comment>
<sequence length="236" mass="27223">MTILNIKNICHKFDDKEILKDINLSVKKGETIGVIGPSGIGKSTLFNIIAGLLKQTSGEIIYDKNIKISYMLQKDLLLPFKTVYNNIALPLVIQKKSKKYIKEKIESKLEIFGLKGLENKYPNSLSGGERQRAALLRTYMFSDDIVLLDEPFSALDYFTKHEIHKWFLDIKNKMNLTSLIISHDIEEVLHLCDIVYILSGRPATIKKIFEIKGVDNLEKQKNMIYEIITKYDIYQY</sequence>
<keyword evidence="2" id="KW-0547">Nucleotide-binding</keyword>
<reference evidence="5 6" key="2">
    <citation type="submission" date="2020-03" db="EMBL/GenBank/DDBJ databases">
        <title>Campylobacter portucalensis sp. nov., a new species of Campylobacter isolated from the reproductive tract of bulls.</title>
        <authorList>
            <person name="Silva M.F."/>
            <person name="Pereira G."/>
            <person name="Carneiro C."/>
            <person name="Hemphill A."/>
            <person name="Mateus L."/>
            <person name="Lopes-Da-Costa L."/>
            <person name="Silva E."/>
        </authorList>
    </citation>
    <scope>NUCLEOTIDE SEQUENCE [LARGE SCALE GENOMIC DNA]</scope>
    <source>
        <strain evidence="5 6">FMV-PI01</strain>
    </source>
</reference>
<dbReference type="PANTHER" id="PTHR42781:SF8">
    <property type="entry name" value="BICARBONATE TRANSPORT ATP-BINDING PROTEIN CMPC"/>
    <property type="match status" value="1"/>
</dbReference>
<dbReference type="InterPro" id="IPR003439">
    <property type="entry name" value="ABC_transporter-like_ATP-bd"/>
</dbReference>
<accession>A0A6L5WME6</accession>
<dbReference type="RefSeq" id="WP_154571255.1">
    <property type="nucleotide sequence ID" value="NZ_VWSJ01000034.1"/>
</dbReference>
<evidence type="ECO:0000256" key="3">
    <source>
        <dbReference type="ARBA" id="ARBA00022840"/>
    </source>
</evidence>
<dbReference type="InterPro" id="IPR003593">
    <property type="entry name" value="AAA+_ATPase"/>
</dbReference>
<dbReference type="PROSITE" id="PS00211">
    <property type="entry name" value="ABC_TRANSPORTER_1"/>
    <property type="match status" value="1"/>
</dbReference>
<dbReference type="PROSITE" id="PS50893">
    <property type="entry name" value="ABC_TRANSPORTER_2"/>
    <property type="match status" value="1"/>
</dbReference>
<dbReference type="AlphaFoldDB" id="A0A6L5WME6"/>
<evidence type="ECO:0000313" key="5">
    <source>
        <dbReference type="EMBL" id="MSN97003.1"/>
    </source>
</evidence>